<dbReference type="RefSeq" id="WP_044647611.1">
    <property type="nucleotide sequence ID" value="NZ_JTHP01000042.1"/>
</dbReference>
<name>A0A0D7WY42_9BACL</name>
<evidence type="ECO:0000313" key="4">
    <source>
        <dbReference type="Proteomes" id="UP000032534"/>
    </source>
</evidence>
<dbReference type="InterPro" id="IPR037523">
    <property type="entry name" value="VOC_core"/>
</dbReference>
<dbReference type="PANTHER" id="PTHR43279">
    <property type="entry name" value="CATECHOL-2,3-DIOXYGENASE"/>
    <property type="match status" value="1"/>
</dbReference>
<dbReference type="OrthoDB" id="9792626at2"/>
<dbReference type="PANTHER" id="PTHR43279:SF1">
    <property type="entry name" value="CATECHOL-2,3-DIOXYGENASE"/>
    <property type="match status" value="1"/>
</dbReference>
<keyword evidence="4" id="KW-1185">Reference proteome</keyword>
<comment type="caution">
    <text evidence="3">The sequence shown here is derived from an EMBL/GenBank/DDBJ whole genome shotgun (WGS) entry which is preliminary data.</text>
</comment>
<dbReference type="Gene3D" id="3.10.180.10">
    <property type="entry name" value="2,3-Dihydroxybiphenyl 1,2-Dioxygenase, domain 1"/>
    <property type="match status" value="2"/>
</dbReference>
<dbReference type="PROSITE" id="PS51819">
    <property type="entry name" value="VOC"/>
    <property type="match status" value="2"/>
</dbReference>
<keyword evidence="1" id="KW-0479">Metal-binding</keyword>
<dbReference type="InterPro" id="IPR018146">
    <property type="entry name" value="Glyoxalase_1_CS"/>
</dbReference>
<accession>A0A0D7WY42</accession>
<feature type="domain" description="VOC" evidence="2">
    <location>
        <begin position="10"/>
        <end position="127"/>
    </location>
</feature>
<dbReference type="EMBL" id="JTHP01000042">
    <property type="protein sequence ID" value="KJD44090.1"/>
    <property type="molecule type" value="Genomic_DNA"/>
</dbReference>
<dbReference type="SUPFAM" id="SSF54593">
    <property type="entry name" value="Glyoxalase/Bleomycin resistance protein/Dihydroxybiphenyl dioxygenase"/>
    <property type="match status" value="2"/>
</dbReference>
<dbReference type="PROSITE" id="PS00934">
    <property type="entry name" value="GLYOXALASE_I_1"/>
    <property type="match status" value="1"/>
</dbReference>
<dbReference type="Proteomes" id="UP000032534">
    <property type="component" value="Unassembled WGS sequence"/>
</dbReference>
<dbReference type="GO" id="GO:0046872">
    <property type="term" value="F:metal ion binding"/>
    <property type="evidence" value="ECO:0007669"/>
    <property type="project" value="UniProtKB-KW"/>
</dbReference>
<sequence>MTAHIHDNTRIGQVSLKVSNLERSIEFYTEVVGFQLLRQTADTAELTVDGKHPLLTLKFIENAVILPRQSAAGLYHFAILVPNRVALGLSLRNLLAHEIEIGQGDHDVSEALYIHDPDNNGIEIYADRPRDQWKKDANGYYIMGTDPVDAEGLVAISENLPWQGLPEGTVIGHVHFHVSNLLKAQQFYCDVLGFDITCRYGSSAMFVSAGGYHHHMGLNIWAGEGAPPAPEHAAGLDYFELIVPNPTELEAVVVRLTAAGYGVEERDGAKYVADPFRIHIKLVTDGQTV</sequence>
<gene>
    <name evidence="3" type="ORF">QD47_19015</name>
</gene>
<organism evidence="3 4">
    <name type="scientific">Paenibacillus terrae</name>
    <dbReference type="NCBI Taxonomy" id="159743"/>
    <lineage>
        <taxon>Bacteria</taxon>
        <taxon>Bacillati</taxon>
        <taxon>Bacillota</taxon>
        <taxon>Bacilli</taxon>
        <taxon>Bacillales</taxon>
        <taxon>Paenibacillaceae</taxon>
        <taxon>Paenibacillus</taxon>
    </lineage>
</organism>
<dbReference type="CDD" id="cd07255">
    <property type="entry name" value="VOC_BsCatE_like_N"/>
    <property type="match status" value="1"/>
</dbReference>
<evidence type="ECO:0000256" key="1">
    <source>
        <dbReference type="ARBA" id="ARBA00022723"/>
    </source>
</evidence>
<protein>
    <submittedName>
        <fullName evidence="3">Glyoxalase</fullName>
    </submittedName>
</protein>
<dbReference type="GO" id="GO:0004462">
    <property type="term" value="F:lactoylglutathione lyase activity"/>
    <property type="evidence" value="ECO:0007669"/>
    <property type="project" value="InterPro"/>
</dbReference>
<reference evidence="3 4" key="1">
    <citation type="submission" date="2014-11" db="EMBL/GenBank/DDBJ databases">
        <title>Draft Genome Sequences of Paenibacillus polymyxa NRRL B-30509 and Paenibacillus terrae NRRL B-30644, Strains from a Poultry Environment that Produce Tridecaptin A and Paenicidins.</title>
        <authorList>
            <person name="van Belkum M.J."/>
            <person name="Lohans C.T."/>
            <person name="Vederas J.C."/>
        </authorList>
    </citation>
    <scope>NUCLEOTIDE SEQUENCE [LARGE SCALE GENOMIC DNA]</scope>
    <source>
        <strain evidence="3 4">NRRL B-30644</strain>
    </source>
</reference>
<evidence type="ECO:0000259" key="2">
    <source>
        <dbReference type="PROSITE" id="PS51819"/>
    </source>
</evidence>
<dbReference type="PATRIC" id="fig|159743.3.peg.4232"/>
<dbReference type="Pfam" id="PF00903">
    <property type="entry name" value="Glyoxalase"/>
    <property type="match status" value="2"/>
</dbReference>
<feature type="domain" description="VOC" evidence="2">
    <location>
        <begin position="170"/>
        <end position="289"/>
    </location>
</feature>
<dbReference type="InterPro" id="IPR029068">
    <property type="entry name" value="Glyas_Bleomycin-R_OHBP_Dase"/>
</dbReference>
<dbReference type="CDD" id="cd16359">
    <property type="entry name" value="VOC_BsCatE_like_C"/>
    <property type="match status" value="1"/>
</dbReference>
<evidence type="ECO:0000313" key="3">
    <source>
        <dbReference type="EMBL" id="KJD44090.1"/>
    </source>
</evidence>
<dbReference type="AlphaFoldDB" id="A0A0D7WY42"/>
<dbReference type="InterPro" id="IPR004360">
    <property type="entry name" value="Glyas_Fos-R_dOase_dom"/>
</dbReference>
<proteinExistence type="predicted"/>